<evidence type="ECO:0000313" key="2">
    <source>
        <dbReference type="Proteomes" id="UP000030233"/>
    </source>
</evidence>
<sequence length="169" mass="19550">MNHTDSKKWNRKITVVHTTPRSMKAYHEGEPFYAFVEPFVESCPVEVYCDYIQPLHMGLVKICSYLEPSKPHGKLVVSEVFLDTYLRETRESFTSNFPQGSYDFEFISGDIIYTIHALHDMNIRIDRQRELPKKSVSGIIPSEILSRLEKVYLDGNEVVNFLIAEKGSE</sequence>
<accession>A0A0A0PLK2</accession>
<reference evidence="1 2" key="1">
    <citation type="journal article" date="2015" name="Appl. Environ. Microbiol.">
        <title>Effects of actin-like proteins encoded by two Bacillus pumilus phages on unstable lysogeny, revealed by genomic analysis.</title>
        <authorList>
            <person name="Yuan Y."/>
            <person name="Peng Q."/>
            <person name="Wu D."/>
            <person name="Kou Z."/>
            <person name="Wu Y."/>
            <person name="Liu P."/>
            <person name="Gao M."/>
        </authorList>
    </citation>
    <scope>NUCLEOTIDE SEQUENCE [LARGE SCALE GENOMIC DNA]</scope>
</reference>
<organism evidence="1 2">
    <name type="scientific">Bacillus phage Bp8p-T</name>
    <dbReference type="NCBI Taxonomy" id="1445811"/>
    <lineage>
        <taxon>Viruses</taxon>
        <taxon>Duplodnaviria</taxon>
        <taxon>Heunggongvirae</taxon>
        <taxon>Uroviricota</taxon>
        <taxon>Caudoviricetes</taxon>
        <taxon>Herelleviridae</taxon>
        <taxon>Bastillevirinae</taxon>
        <taxon>Agatevirus</taxon>
        <taxon>Agatevirus Bp8pC</taxon>
    </lineage>
</organism>
<protein>
    <submittedName>
        <fullName evidence="1">Uncharacterized protein</fullName>
    </submittedName>
</protein>
<dbReference type="EMBL" id="KJ010548">
    <property type="protein sequence ID" value="AHJ87811.1"/>
    <property type="molecule type" value="Genomic_DNA"/>
</dbReference>
<name>A0A0A0PLK2_9CAUD</name>
<proteinExistence type="predicted"/>
<evidence type="ECO:0000313" key="1">
    <source>
        <dbReference type="EMBL" id="AHJ87811.1"/>
    </source>
</evidence>
<dbReference type="Proteomes" id="UP000030233">
    <property type="component" value="Segment"/>
</dbReference>
<gene>
    <name evidence="1" type="ORF">Bp8pT_170</name>
</gene>